<sequence>MIRAAVIGWPVSQSRSPLIHGHWLKEFAIDGDYGRAAIDPERIDGFLARFADSGLAGGNVTIPYKEVAARAAAHREPIVERIGAANTLWIEDGALCADNTDGIGFLANLDQQAPGWDKASGEALVLGAGGAAAAVVDALVERGFMVRVVNRTLSRAESLAGRYPGRASADVLSAANRYAATADFIVNTTSLGMKGDGAVDLDMTVVPGGAVVGDIVYVPLVTPFLNAAAARGLRTVDGLGMLLHQAVPGFARWFGRRPVVTPELRALIEADL</sequence>
<feature type="binding site" evidence="8">
    <location>
        <position position="101"/>
    </location>
    <ligand>
        <name>shikimate</name>
        <dbReference type="ChEBI" id="CHEBI:36208"/>
    </ligand>
</feature>
<evidence type="ECO:0000256" key="4">
    <source>
        <dbReference type="ARBA" id="ARBA00022857"/>
    </source>
</evidence>
<evidence type="ECO:0000256" key="5">
    <source>
        <dbReference type="ARBA" id="ARBA00023002"/>
    </source>
</evidence>
<evidence type="ECO:0000256" key="2">
    <source>
        <dbReference type="ARBA" id="ARBA00012962"/>
    </source>
</evidence>
<dbReference type="PANTHER" id="PTHR21089:SF1">
    <property type="entry name" value="BIFUNCTIONAL 3-DEHYDROQUINATE DEHYDRATASE_SHIKIMATE DEHYDROGENASE, CHLOROPLASTIC"/>
    <property type="match status" value="1"/>
</dbReference>
<reference evidence="12" key="1">
    <citation type="submission" date="2016-08" db="EMBL/GenBank/DDBJ databases">
        <authorList>
            <person name="Seilhamer J.J."/>
        </authorList>
    </citation>
    <scope>NUCLEOTIDE SEQUENCE</scope>
    <source>
        <strain evidence="12">86</strain>
    </source>
</reference>
<comment type="catalytic activity">
    <reaction evidence="7 8">
        <text>shikimate + NADP(+) = 3-dehydroshikimate + NADPH + H(+)</text>
        <dbReference type="Rhea" id="RHEA:17737"/>
        <dbReference type="ChEBI" id="CHEBI:15378"/>
        <dbReference type="ChEBI" id="CHEBI:16630"/>
        <dbReference type="ChEBI" id="CHEBI:36208"/>
        <dbReference type="ChEBI" id="CHEBI:57783"/>
        <dbReference type="ChEBI" id="CHEBI:58349"/>
        <dbReference type="EC" id="1.1.1.25"/>
    </reaction>
</comment>
<dbReference type="Pfam" id="PF08501">
    <property type="entry name" value="Shikimate_dh_N"/>
    <property type="match status" value="1"/>
</dbReference>
<keyword evidence="4 8" id="KW-0521">NADP</keyword>
<keyword evidence="3 8" id="KW-0028">Amino-acid biosynthesis</keyword>
<feature type="binding site" evidence="8">
    <location>
        <begin position="14"/>
        <end position="16"/>
    </location>
    <ligand>
        <name>shikimate</name>
        <dbReference type="ChEBI" id="CHEBI:36208"/>
    </ligand>
</feature>
<organism evidence="12">
    <name type="scientific">uncultured Pleomorphomonas sp</name>
    <dbReference type="NCBI Taxonomy" id="442121"/>
    <lineage>
        <taxon>Bacteria</taxon>
        <taxon>Pseudomonadati</taxon>
        <taxon>Pseudomonadota</taxon>
        <taxon>Alphaproteobacteria</taxon>
        <taxon>Hyphomicrobiales</taxon>
        <taxon>Pleomorphomonadaceae</taxon>
        <taxon>Pleomorphomonas</taxon>
        <taxon>environmental samples</taxon>
    </lineage>
</organism>
<dbReference type="InterPro" id="IPR022893">
    <property type="entry name" value="Shikimate_DH_fam"/>
</dbReference>
<dbReference type="GO" id="GO:0009073">
    <property type="term" value="P:aromatic amino acid family biosynthetic process"/>
    <property type="evidence" value="ECO:0007669"/>
    <property type="project" value="UniProtKB-KW"/>
</dbReference>
<dbReference type="InterPro" id="IPR046346">
    <property type="entry name" value="Aminoacid_DH-like_N_sf"/>
</dbReference>
<proteinExistence type="inferred from homology"/>
<dbReference type="NCBIfam" id="NF001312">
    <property type="entry name" value="PRK00258.1-4"/>
    <property type="match status" value="1"/>
</dbReference>
<dbReference type="RefSeq" id="WP_288197676.1">
    <property type="nucleotide sequence ID" value="NZ_LT608334.1"/>
</dbReference>
<evidence type="ECO:0000259" key="9">
    <source>
        <dbReference type="Pfam" id="PF01488"/>
    </source>
</evidence>
<feature type="binding site" evidence="8">
    <location>
        <position position="245"/>
    </location>
    <ligand>
        <name>shikimate</name>
        <dbReference type="ChEBI" id="CHEBI:36208"/>
    </ligand>
</feature>
<comment type="caution">
    <text evidence="8">Lacks conserved residue(s) required for the propagation of feature annotation.</text>
</comment>
<accession>A0A212LK18</accession>
<dbReference type="GO" id="GO:0004764">
    <property type="term" value="F:shikimate 3-dehydrogenase (NADP+) activity"/>
    <property type="evidence" value="ECO:0007669"/>
    <property type="project" value="UniProtKB-UniRule"/>
</dbReference>
<evidence type="ECO:0000256" key="6">
    <source>
        <dbReference type="ARBA" id="ARBA00023141"/>
    </source>
</evidence>
<dbReference type="NCBIfam" id="TIGR00507">
    <property type="entry name" value="aroE"/>
    <property type="match status" value="1"/>
</dbReference>
<dbReference type="GO" id="GO:0005829">
    <property type="term" value="C:cytosol"/>
    <property type="evidence" value="ECO:0007669"/>
    <property type="project" value="TreeGrafter"/>
</dbReference>
<feature type="binding site" evidence="8">
    <location>
        <position position="217"/>
    </location>
    <ligand>
        <name>shikimate</name>
        <dbReference type="ChEBI" id="CHEBI:36208"/>
    </ligand>
</feature>
<keyword evidence="5 8" id="KW-0560">Oxidoreductase</keyword>
<dbReference type="Pfam" id="PF01488">
    <property type="entry name" value="Shikimate_DH"/>
    <property type="match status" value="1"/>
</dbReference>
<dbReference type="AlphaFoldDB" id="A0A212LK18"/>
<feature type="domain" description="Quinate/shikimate 5-dehydrogenase/glutamyl-tRNA reductase" evidence="9">
    <location>
        <begin position="120"/>
        <end position="190"/>
    </location>
</feature>
<keyword evidence="6 8" id="KW-0057">Aromatic amino acid biosynthesis</keyword>
<feature type="binding site" evidence="8">
    <location>
        <position position="238"/>
    </location>
    <ligand>
        <name>NADP(+)</name>
        <dbReference type="ChEBI" id="CHEBI:58349"/>
    </ligand>
</feature>
<feature type="binding site" evidence="8">
    <location>
        <position position="86"/>
    </location>
    <ligand>
        <name>shikimate</name>
        <dbReference type="ChEBI" id="CHEBI:36208"/>
    </ligand>
</feature>
<dbReference type="CDD" id="cd01065">
    <property type="entry name" value="NAD_bind_Shikimate_DH"/>
    <property type="match status" value="1"/>
</dbReference>
<dbReference type="GO" id="GO:0019632">
    <property type="term" value="P:shikimate metabolic process"/>
    <property type="evidence" value="ECO:0007669"/>
    <property type="project" value="InterPro"/>
</dbReference>
<feature type="domain" description="SDH C-terminal" evidence="11">
    <location>
        <begin position="238"/>
        <end position="258"/>
    </location>
</feature>
<feature type="binding site" evidence="8">
    <location>
        <begin position="127"/>
        <end position="131"/>
    </location>
    <ligand>
        <name>NADP(+)</name>
        <dbReference type="ChEBI" id="CHEBI:58349"/>
    </ligand>
</feature>
<dbReference type="Gene3D" id="3.40.50.720">
    <property type="entry name" value="NAD(P)-binding Rossmann-like Domain"/>
    <property type="match status" value="1"/>
</dbReference>
<dbReference type="InterPro" id="IPR020550">
    <property type="entry name" value="Inositol_monophosphatase_CS"/>
</dbReference>
<dbReference type="SUPFAM" id="SSF53223">
    <property type="entry name" value="Aminoacid dehydrogenase-like, N-terminal domain"/>
    <property type="match status" value="1"/>
</dbReference>
<evidence type="ECO:0000313" key="12">
    <source>
        <dbReference type="EMBL" id="SCM77888.1"/>
    </source>
</evidence>
<dbReference type="EC" id="1.1.1.25" evidence="2 8"/>
<comment type="similarity">
    <text evidence="8">Belongs to the shikimate dehydrogenase family.</text>
</comment>
<dbReference type="InterPro" id="IPR011342">
    <property type="entry name" value="Shikimate_DH"/>
</dbReference>
<dbReference type="GO" id="GO:0009423">
    <property type="term" value="P:chorismate biosynthetic process"/>
    <property type="evidence" value="ECO:0007669"/>
    <property type="project" value="UniProtKB-UniRule"/>
</dbReference>
<dbReference type="UniPathway" id="UPA00053">
    <property type="reaction ID" value="UER00087"/>
</dbReference>
<feature type="binding site" evidence="8">
    <location>
        <begin position="150"/>
        <end position="155"/>
    </location>
    <ligand>
        <name>NADP(+)</name>
        <dbReference type="ChEBI" id="CHEBI:58349"/>
    </ligand>
</feature>
<gene>
    <name evidence="8 12" type="primary">aroE</name>
    <name evidence="12" type="ORF">KL86PLE_60203</name>
</gene>
<feature type="binding site" evidence="8">
    <location>
        <position position="215"/>
    </location>
    <ligand>
        <name>NADP(+)</name>
        <dbReference type="ChEBI" id="CHEBI:58349"/>
    </ligand>
</feature>
<evidence type="ECO:0000256" key="3">
    <source>
        <dbReference type="ARBA" id="ARBA00022605"/>
    </source>
</evidence>
<dbReference type="EMBL" id="FMJD01000010">
    <property type="protein sequence ID" value="SCM77888.1"/>
    <property type="molecule type" value="Genomic_DNA"/>
</dbReference>
<feature type="domain" description="Shikimate dehydrogenase substrate binding N-terminal" evidence="10">
    <location>
        <begin position="6"/>
        <end position="88"/>
    </location>
</feature>
<dbReference type="Pfam" id="PF18317">
    <property type="entry name" value="SDH_C"/>
    <property type="match status" value="1"/>
</dbReference>
<dbReference type="GO" id="GO:0008652">
    <property type="term" value="P:amino acid biosynthetic process"/>
    <property type="evidence" value="ECO:0007669"/>
    <property type="project" value="UniProtKB-KW"/>
</dbReference>
<comment type="pathway">
    <text evidence="1 8">Metabolic intermediate biosynthesis; chorismate biosynthesis; chorismate from D-erythrose 4-phosphate and phosphoenolpyruvate: step 4/7.</text>
</comment>
<dbReference type="InterPro" id="IPR006151">
    <property type="entry name" value="Shikm_DH/Glu-tRNA_Rdtase"/>
</dbReference>
<dbReference type="HAMAP" id="MF_00222">
    <property type="entry name" value="Shikimate_DH_AroE"/>
    <property type="match status" value="1"/>
</dbReference>
<evidence type="ECO:0000256" key="1">
    <source>
        <dbReference type="ARBA" id="ARBA00004871"/>
    </source>
</evidence>
<evidence type="ECO:0000259" key="11">
    <source>
        <dbReference type="Pfam" id="PF18317"/>
    </source>
</evidence>
<dbReference type="InterPro" id="IPR036291">
    <property type="entry name" value="NAD(P)-bd_dom_sf"/>
</dbReference>
<feature type="active site" description="Proton acceptor" evidence="8">
    <location>
        <position position="65"/>
    </location>
</feature>
<dbReference type="SUPFAM" id="SSF51735">
    <property type="entry name" value="NAD(P)-binding Rossmann-fold domains"/>
    <property type="match status" value="1"/>
</dbReference>
<dbReference type="InterPro" id="IPR041121">
    <property type="entry name" value="SDH_C"/>
</dbReference>
<comment type="function">
    <text evidence="8">Involved in the biosynthesis of the chorismate, which leads to the biosynthesis of aromatic amino acids. Catalyzes the reversible NADPH linked reduction of 3-dehydroshikimate (DHSA) to yield shikimate (SA).</text>
</comment>
<dbReference type="GO" id="GO:0046854">
    <property type="term" value="P:phosphatidylinositol phosphate biosynthetic process"/>
    <property type="evidence" value="ECO:0007669"/>
    <property type="project" value="InterPro"/>
</dbReference>
<feature type="binding site" evidence="8">
    <location>
        <position position="61"/>
    </location>
    <ligand>
        <name>shikimate</name>
        <dbReference type="ChEBI" id="CHEBI:36208"/>
    </ligand>
</feature>
<name>A0A212LK18_9HYPH</name>
<protein>
    <recommendedName>
        <fullName evidence="2 8">Shikimate dehydrogenase (NADP(+))</fullName>
        <shortName evidence="8">SDH</shortName>
        <ecNumber evidence="2 8">1.1.1.25</ecNumber>
    </recommendedName>
</protein>
<dbReference type="PROSITE" id="PS00630">
    <property type="entry name" value="IMP_2"/>
    <property type="match status" value="1"/>
</dbReference>
<evidence type="ECO:0000259" key="10">
    <source>
        <dbReference type="Pfam" id="PF08501"/>
    </source>
</evidence>
<dbReference type="InterPro" id="IPR013708">
    <property type="entry name" value="Shikimate_DH-bd_N"/>
</dbReference>
<dbReference type="PANTHER" id="PTHR21089">
    <property type="entry name" value="SHIKIMATE DEHYDROGENASE"/>
    <property type="match status" value="1"/>
</dbReference>
<evidence type="ECO:0000256" key="7">
    <source>
        <dbReference type="ARBA" id="ARBA00049442"/>
    </source>
</evidence>
<dbReference type="GO" id="GO:0050661">
    <property type="term" value="F:NADP binding"/>
    <property type="evidence" value="ECO:0007669"/>
    <property type="project" value="InterPro"/>
</dbReference>
<dbReference type="Gene3D" id="3.40.50.10860">
    <property type="entry name" value="Leucine Dehydrogenase, chain A, domain 1"/>
    <property type="match status" value="1"/>
</dbReference>
<evidence type="ECO:0000256" key="8">
    <source>
        <dbReference type="HAMAP-Rule" id="MF_00222"/>
    </source>
</evidence>
<comment type="subunit">
    <text evidence="8">Homodimer.</text>
</comment>